<keyword evidence="4" id="KW-1185">Reference proteome</keyword>
<dbReference type="EMBL" id="PYDT01000008">
    <property type="protein sequence ID" value="THU54014.1"/>
    <property type="molecule type" value="Genomic_DNA"/>
</dbReference>
<dbReference type="Proteomes" id="UP000317650">
    <property type="component" value="Chromosome 10"/>
</dbReference>
<sequence length="123" mass="13355">MRPPMLLMPLLLLVMLVANDTRGALLEDKSLASLDKEVHEKERPTEGGSGGSHRHCSGKNRKLMVSATTTSKSERTKGEGDGSREDLRSTVPSPFEQPQTYLDILDSAGTDYAPAGRTPPIHN</sequence>
<dbReference type="PANTHER" id="PTHR33743:SF19">
    <property type="entry name" value="PROTEIN GOLVEN 6"/>
    <property type="match status" value="1"/>
</dbReference>
<comment type="caution">
    <text evidence="3">The sequence shown here is derived from an EMBL/GenBank/DDBJ whole genome shotgun (WGS) entry which is preliminary data.</text>
</comment>
<name>A0A4S8IZZ5_MUSBA</name>
<feature type="chain" id="PRO_5020673389" evidence="2">
    <location>
        <begin position="24"/>
        <end position="123"/>
    </location>
</feature>
<evidence type="ECO:0000313" key="4">
    <source>
        <dbReference type="Proteomes" id="UP000317650"/>
    </source>
</evidence>
<feature type="compositionally biased region" description="Basic residues" evidence="1">
    <location>
        <begin position="52"/>
        <end position="62"/>
    </location>
</feature>
<gene>
    <name evidence="3" type="ORF">C4D60_Mb10t20510</name>
</gene>
<keyword evidence="2" id="KW-0732">Signal</keyword>
<dbReference type="PANTHER" id="PTHR33743">
    <property type="entry name" value="PROTEIN GOLVEN 6-RELATED"/>
    <property type="match status" value="1"/>
</dbReference>
<feature type="compositionally biased region" description="Polar residues" evidence="1">
    <location>
        <begin position="90"/>
        <end position="100"/>
    </location>
</feature>
<feature type="region of interest" description="Disordered" evidence="1">
    <location>
        <begin position="30"/>
        <end position="123"/>
    </location>
</feature>
<evidence type="ECO:0000256" key="2">
    <source>
        <dbReference type="SAM" id="SignalP"/>
    </source>
</evidence>
<evidence type="ECO:0000313" key="3">
    <source>
        <dbReference type="EMBL" id="THU54014.1"/>
    </source>
</evidence>
<accession>A0A4S8IZZ5</accession>
<feature type="signal peptide" evidence="2">
    <location>
        <begin position="1"/>
        <end position="23"/>
    </location>
</feature>
<reference evidence="3 4" key="1">
    <citation type="journal article" date="2019" name="Nat. Plants">
        <title>Genome sequencing of Musa balbisiana reveals subgenome evolution and function divergence in polyploid bananas.</title>
        <authorList>
            <person name="Yao X."/>
        </authorList>
    </citation>
    <scope>NUCLEOTIDE SEQUENCE [LARGE SCALE GENOMIC DNA]</scope>
    <source>
        <strain evidence="4">cv. DH-PKW</strain>
        <tissue evidence="3">Leaves</tissue>
    </source>
</reference>
<evidence type="ECO:0000256" key="1">
    <source>
        <dbReference type="SAM" id="MobiDB-lite"/>
    </source>
</evidence>
<proteinExistence type="predicted"/>
<feature type="compositionally biased region" description="Basic and acidic residues" evidence="1">
    <location>
        <begin position="30"/>
        <end position="45"/>
    </location>
</feature>
<dbReference type="AlphaFoldDB" id="A0A4S8IZZ5"/>
<feature type="compositionally biased region" description="Basic and acidic residues" evidence="1">
    <location>
        <begin position="72"/>
        <end position="88"/>
    </location>
</feature>
<protein>
    <submittedName>
        <fullName evidence="3">Uncharacterized protein</fullName>
    </submittedName>
</protein>
<organism evidence="3 4">
    <name type="scientific">Musa balbisiana</name>
    <name type="common">Banana</name>
    <dbReference type="NCBI Taxonomy" id="52838"/>
    <lineage>
        <taxon>Eukaryota</taxon>
        <taxon>Viridiplantae</taxon>
        <taxon>Streptophyta</taxon>
        <taxon>Embryophyta</taxon>
        <taxon>Tracheophyta</taxon>
        <taxon>Spermatophyta</taxon>
        <taxon>Magnoliopsida</taxon>
        <taxon>Liliopsida</taxon>
        <taxon>Zingiberales</taxon>
        <taxon>Musaceae</taxon>
        <taxon>Musa</taxon>
    </lineage>
</organism>